<comment type="caution">
    <text evidence="1">The sequence shown here is derived from an EMBL/GenBank/DDBJ whole genome shotgun (WGS) entry which is preliminary data.</text>
</comment>
<keyword evidence="2" id="KW-1185">Reference proteome</keyword>
<evidence type="ECO:0000313" key="1">
    <source>
        <dbReference type="EMBL" id="RNA15926.1"/>
    </source>
</evidence>
<dbReference type="Proteomes" id="UP000276133">
    <property type="component" value="Unassembled WGS sequence"/>
</dbReference>
<accession>A0A3M7QX58</accession>
<dbReference type="AlphaFoldDB" id="A0A3M7QX58"/>
<dbReference type="EMBL" id="REGN01004842">
    <property type="protein sequence ID" value="RNA15926.1"/>
    <property type="molecule type" value="Genomic_DNA"/>
</dbReference>
<name>A0A3M7QX58_BRAPC</name>
<sequence>MDDNSQNDKLLQKFNKSLIPQALSREKKIEKCQNNFVQIIYEAEVCTYFKLMHGDQGVMSPNCFRKIQHADKNFPTHWPYYYQNTNNIYYY</sequence>
<evidence type="ECO:0000313" key="2">
    <source>
        <dbReference type="Proteomes" id="UP000276133"/>
    </source>
</evidence>
<gene>
    <name evidence="1" type="ORF">BpHYR1_041340</name>
</gene>
<organism evidence="1 2">
    <name type="scientific">Brachionus plicatilis</name>
    <name type="common">Marine rotifer</name>
    <name type="synonym">Brachionus muelleri</name>
    <dbReference type="NCBI Taxonomy" id="10195"/>
    <lineage>
        <taxon>Eukaryota</taxon>
        <taxon>Metazoa</taxon>
        <taxon>Spiralia</taxon>
        <taxon>Gnathifera</taxon>
        <taxon>Rotifera</taxon>
        <taxon>Eurotatoria</taxon>
        <taxon>Monogononta</taxon>
        <taxon>Pseudotrocha</taxon>
        <taxon>Ploima</taxon>
        <taxon>Brachionidae</taxon>
        <taxon>Brachionus</taxon>
    </lineage>
</organism>
<reference evidence="1 2" key="1">
    <citation type="journal article" date="2018" name="Sci. Rep.">
        <title>Genomic signatures of local adaptation to the degree of environmental predictability in rotifers.</title>
        <authorList>
            <person name="Franch-Gras L."/>
            <person name="Hahn C."/>
            <person name="Garcia-Roger E.M."/>
            <person name="Carmona M.J."/>
            <person name="Serra M."/>
            <person name="Gomez A."/>
        </authorList>
    </citation>
    <scope>NUCLEOTIDE SEQUENCE [LARGE SCALE GENOMIC DNA]</scope>
    <source>
        <strain evidence="1">HYR1</strain>
    </source>
</reference>
<protein>
    <submittedName>
        <fullName evidence="1">Uncharacterized protein</fullName>
    </submittedName>
</protein>
<proteinExistence type="predicted"/>